<name>A0A150FB69_9BACI</name>
<protein>
    <submittedName>
        <fullName evidence="1">Uncharacterized protein</fullName>
    </submittedName>
</protein>
<dbReference type="AlphaFoldDB" id="A0A150FB69"/>
<proteinExistence type="predicted"/>
<organism evidence="1 2">
    <name type="scientific">Bacillus nakamurai</name>
    <dbReference type="NCBI Taxonomy" id="1793963"/>
    <lineage>
        <taxon>Bacteria</taxon>
        <taxon>Bacillati</taxon>
        <taxon>Bacillota</taxon>
        <taxon>Bacilli</taxon>
        <taxon>Bacillales</taxon>
        <taxon>Bacillaceae</taxon>
        <taxon>Bacillus</taxon>
    </lineage>
</organism>
<evidence type="ECO:0000313" key="2">
    <source>
        <dbReference type="Proteomes" id="UP000075430"/>
    </source>
</evidence>
<sequence length="108" mass="12745">MKKSLHIYFNIENSFDIHEFLNNATAKNVDNSFIEWIRGKGIPRLKKIDFKNVPSNDQFLAMIEYDEHCLKCEMDFKEPIEVRSCIITIINSIQEYINICKQLIKGVF</sequence>
<dbReference type="Proteomes" id="UP000075430">
    <property type="component" value="Unassembled WGS sequence"/>
</dbReference>
<comment type="caution">
    <text evidence="1">The sequence shown here is derived from an EMBL/GenBank/DDBJ whole genome shotgun (WGS) entry which is preliminary data.</text>
</comment>
<reference evidence="2" key="1">
    <citation type="submission" date="2016-02" db="EMBL/GenBank/DDBJ databases">
        <authorList>
            <person name="Dunlap C."/>
        </authorList>
    </citation>
    <scope>NUCLEOTIDE SEQUENCE [LARGE SCALE GENOMIC DNA]</scope>
    <source>
        <strain evidence="2">NRRL B-41092</strain>
    </source>
</reference>
<keyword evidence="2" id="KW-1185">Reference proteome</keyword>
<gene>
    <name evidence="1" type="ORF">AXI58_10700</name>
</gene>
<evidence type="ECO:0000313" key="1">
    <source>
        <dbReference type="EMBL" id="KXZ22480.1"/>
    </source>
</evidence>
<dbReference type="EMBL" id="LSBA01000005">
    <property type="protein sequence ID" value="KXZ22480.1"/>
    <property type="molecule type" value="Genomic_DNA"/>
</dbReference>
<accession>A0A150FB69</accession>